<dbReference type="SUPFAM" id="SSF57997">
    <property type="entry name" value="Tropomyosin"/>
    <property type="match status" value="1"/>
</dbReference>
<gene>
    <name evidence="2" type="ORF">QBC47DRAFT_404531</name>
</gene>
<dbReference type="AlphaFoldDB" id="A0AAJ0BC60"/>
<feature type="region of interest" description="Disordered" evidence="1">
    <location>
        <begin position="142"/>
        <end position="164"/>
    </location>
</feature>
<dbReference type="Proteomes" id="UP001239445">
    <property type="component" value="Unassembled WGS sequence"/>
</dbReference>
<proteinExistence type="predicted"/>
<sequence>MFQGRRSNRSEPAPQQPYSQRPPPRPISAANTTPPPSRYETAPVPAPMPRDGGSSSSSSTTPTSSFSEQTLPSSPAESLPSSPPPRPQRVRARDRITAARNTNSPGLLRPPPGENDGQPVAQGELNLLDKELLRNRELVEAIQRDRNRDQDKQAQTLAEAQAQVDKLREERRSLEDQLAKQKQVNEKADRDRKAVDAQLAAAITDKKNLESQLKNALANADGEKKQLQTKLEAADKEKKQLEARVREVEADGTQLRARLGVVERDLQKERGGAASLQETIRMLTQERDELQLDSDWLEDQIKERDAQIKENEKMLQEWKQRHDIMKAGMGAPGKMLAEMAKQLMENNRLLEAMTSAYKTNGGRR</sequence>
<evidence type="ECO:0000313" key="2">
    <source>
        <dbReference type="EMBL" id="KAK1753171.1"/>
    </source>
</evidence>
<protein>
    <submittedName>
        <fullName evidence="2">Uncharacterized protein</fullName>
    </submittedName>
</protein>
<keyword evidence="3" id="KW-1185">Reference proteome</keyword>
<organism evidence="2 3">
    <name type="scientific">Echria macrotheca</name>
    <dbReference type="NCBI Taxonomy" id="438768"/>
    <lineage>
        <taxon>Eukaryota</taxon>
        <taxon>Fungi</taxon>
        <taxon>Dikarya</taxon>
        <taxon>Ascomycota</taxon>
        <taxon>Pezizomycotina</taxon>
        <taxon>Sordariomycetes</taxon>
        <taxon>Sordariomycetidae</taxon>
        <taxon>Sordariales</taxon>
        <taxon>Schizotheciaceae</taxon>
        <taxon>Echria</taxon>
    </lineage>
</organism>
<dbReference type="EMBL" id="MU839838">
    <property type="protein sequence ID" value="KAK1753171.1"/>
    <property type="molecule type" value="Genomic_DNA"/>
</dbReference>
<feature type="compositionally biased region" description="Low complexity" evidence="1">
    <location>
        <begin position="54"/>
        <end position="80"/>
    </location>
</feature>
<reference evidence="2" key="1">
    <citation type="submission" date="2023-06" db="EMBL/GenBank/DDBJ databases">
        <title>Genome-scale phylogeny and comparative genomics of the fungal order Sordariales.</title>
        <authorList>
            <consortium name="Lawrence Berkeley National Laboratory"/>
            <person name="Hensen N."/>
            <person name="Bonometti L."/>
            <person name="Westerberg I."/>
            <person name="Brannstrom I.O."/>
            <person name="Guillou S."/>
            <person name="Cros-Aarteil S."/>
            <person name="Calhoun S."/>
            <person name="Haridas S."/>
            <person name="Kuo A."/>
            <person name="Mondo S."/>
            <person name="Pangilinan J."/>
            <person name="Riley R."/>
            <person name="Labutti K."/>
            <person name="Andreopoulos B."/>
            <person name="Lipzen A."/>
            <person name="Chen C."/>
            <person name="Yanf M."/>
            <person name="Daum C."/>
            <person name="Ng V."/>
            <person name="Clum A."/>
            <person name="Steindorff A."/>
            <person name="Ohm R."/>
            <person name="Martin F."/>
            <person name="Silar P."/>
            <person name="Natvig D."/>
            <person name="Lalanne C."/>
            <person name="Gautier V."/>
            <person name="Ament-Velasquez S.L."/>
            <person name="Kruys A."/>
            <person name="Hutchinson M.I."/>
            <person name="Powell A.J."/>
            <person name="Barry K."/>
            <person name="Miller A.N."/>
            <person name="Grigoriev I.V."/>
            <person name="Debuchy R."/>
            <person name="Gladieux P."/>
            <person name="Thoren M.H."/>
            <person name="Johannesson H."/>
        </authorList>
    </citation>
    <scope>NUCLEOTIDE SEQUENCE</scope>
    <source>
        <strain evidence="2">PSN4</strain>
    </source>
</reference>
<feature type="region of interest" description="Disordered" evidence="1">
    <location>
        <begin position="173"/>
        <end position="192"/>
    </location>
</feature>
<accession>A0AAJ0BC60</accession>
<comment type="caution">
    <text evidence="2">The sequence shown here is derived from an EMBL/GenBank/DDBJ whole genome shotgun (WGS) entry which is preliminary data.</text>
</comment>
<evidence type="ECO:0000313" key="3">
    <source>
        <dbReference type="Proteomes" id="UP001239445"/>
    </source>
</evidence>
<feature type="compositionally biased region" description="Basic and acidic residues" evidence="1">
    <location>
        <begin position="142"/>
        <end position="152"/>
    </location>
</feature>
<evidence type="ECO:0000256" key="1">
    <source>
        <dbReference type="SAM" id="MobiDB-lite"/>
    </source>
</evidence>
<feature type="region of interest" description="Disordered" evidence="1">
    <location>
        <begin position="1"/>
        <end position="125"/>
    </location>
</feature>
<name>A0AAJ0BC60_9PEZI</name>